<protein>
    <recommendedName>
        <fullName evidence="4">DUF1772 domain-containing protein</fullName>
    </recommendedName>
</protein>
<dbReference type="InterPro" id="IPR013901">
    <property type="entry name" value="Anthrone_oxy"/>
</dbReference>
<dbReference type="Pfam" id="PF08592">
    <property type="entry name" value="Anthrone_oxy"/>
    <property type="match status" value="1"/>
</dbReference>
<keyword evidence="3" id="KW-1185">Reference proteome</keyword>
<evidence type="ECO:0000313" key="3">
    <source>
        <dbReference type="Proteomes" id="UP000033633"/>
    </source>
</evidence>
<feature type="transmembrane region" description="Helical" evidence="1">
    <location>
        <begin position="121"/>
        <end position="148"/>
    </location>
</feature>
<gene>
    <name evidence="2" type="ORF">KY46_03455</name>
</gene>
<comment type="caution">
    <text evidence="2">The sequence shown here is derived from an EMBL/GenBank/DDBJ whole genome shotgun (WGS) entry which is preliminary data.</text>
</comment>
<feature type="transmembrane region" description="Helical" evidence="1">
    <location>
        <begin position="12"/>
        <end position="31"/>
    </location>
</feature>
<dbReference type="PANTHER" id="PTHR36535:SF1">
    <property type="entry name" value="DUF1772 DOMAIN-CONTAINING PROTEIN"/>
    <property type="match status" value="1"/>
</dbReference>
<keyword evidence="1" id="KW-1133">Transmembrane helix</keyword>
<feature type="transmembrane region" description="Helical" evidence="1">
    <location>
        <begin position="83"/>
        <end position="101"/>
    </location>
</feature>
<reference evidence="2 3" key="1">
    <citation type="submission" date="2014-12" db="EMBL/GenBank/DDBJ databases">
        <title>Mercury Reductase activity and rhizosphere competence traits in the genome of root associated Photobacterium halotolerans MELD1.</title>
        <authorList>
            <person name="Mathew D.C."/>
            <person name="Huang C.-C."/>
        </authorList>
    </citation>
    <scope>NUCLEOTIDE SEQUENCE [LARGE SCALE GENOMIC DNA]</scope>
    <source>
        <strain evidence="2 3">MELD1</strain>
    </source>
</reference>
<keyword evidence="1" id="KW-0812">Transmembrane</keyword>
<dbReference type="EMBL" id="JWYV01000002">
    <property type="protein sequence ID" value="KKD01212.1"/>
    <property type="molecule type" value="Genomic_DNA"/>
</dbReference>
<sequence length="153" mass="16259">MSLAVTGAELFGVLAVFSASLFCGAACYISLVEHPARMECGAELAATEFTPSYRRAARMQLSLALCSALSAVTAAALGSSMLWLLGGALIAAVIPFTYLMIMPLNDQLQSPSLKKQSSSTYMLLAHWGRLHAVRSAMSILACLVYYAALMLES</sequence>
<name>A0A0F5VHB9_9GAMM</name>
<evidence type="ECO:0000313" key="2">
    <source>
        <dbReference type="EMBL" id="KKD01212.1"/>
    </source>
</evidence>
<proteinExistence type="predicted"/>
<dbReference type="AlphaFoldDB" id="A0A0F5VHB9"/>
<keyword evidence="1" id="KW-0472">Membrane</keyword>
<dbReference type="STRING" id="265726.KY46_03455"/>
<dbReference type="Proteomes" id="UP000033633">
    <property type="component" value="Unassembled WGS sequence"/>
</dbReference>
<evidence type="ECO:0008006" key="4">
    <source>
        <dbReference type="Google" id="ProtNLM"/>
    </source>
</evidence>
<dbReference type="PANTHER" id="PTHR36535">
    <property type="entry name" value="YALI0E30327P"/>
    <property type="match status" value="1"/>
</dbReference>
<organism evidence="2 3">
    <name type="scientific">Photobacterium halotolerans</name>
    <dbReference type="NCBI Taxonomy" id="265726"/>
    <lineage>
        <taxon>Bacteria</taxon>
        <taxon>Pseudomonadati</taxon>
        <taxon>Pseudomonadota</taxon>
        <taxon>Gammaproteobacteria</taxon>
        <taxon>Vibrionales</taxon>
        <taxon>Vibrionaceae</taxon>
        <taxon>Photobacterium</taxon>
    </lineage>
</organism>
<evidence type="ECO:0000256" key="1">
    <source>
        <dbReference type="SAM" id="Phobius"/>
    </source>
</evidence>
<dbReference type="PATRIC" id="fig|265726.11.peg.2037"/>
<accession>A0A0F5VHB9</accession>